<dbReference type="PANTHER" id="PTHR46288">
    <property type="entry name" value="PHORBOL-ESTER/DAG-TYPE DOMAIN-CONTAINING PROTEIN"/>
    <property type="match status" value="1"/>
</dbReference>
<evidence type="ECO:0000313" key="1">
    <source>
        <dbReference type="Proteomes" id="UP000694918"/>
    </source>
</evidence>
<dbReference type="PANTHER" id="PTHR46288:SF27">
    <property type="entry name" value="CYSTEINE_HISTIDINE-RICH C1 DOMAIN FAMILY PROTEIN"/>
    <property type="match status" value="1"/>
</dbReference>
<protein>
    <submittedName>
        <fullName evidence="2">Uncharacterized protein LOC105137626</fullName>
    </submittedName>
</protein>
<dbReference type="SUPFAM" id="SSF57889">
    <property type="entry name" value="Cysteine-rich domain"/>
    <property type="match status" value="1"/>
</dbReference>
<dbReference type="RefSeq" id="XP_011041735.1">
    <property type="nucleotide sequence ID" value="XM_011043433.1"/>
</dbReference>
<organism evidence="1 2">
    <name type="scientific">Populus euphratica</name>
    <name type="common">Euphrates poplar</name>
    <dbReference type="NCBI Taxonomy" id="75702"/>
    <lineage>
        <taxon>Eukaryota</taxon>
        <taxon>Viridiplantae</taxon>
        <taxon>Streptophyta</taxon>
        <taxon>Embryophyta</taxon>
        <taxon>Tracheophyta</taxon>
        <taxon>Spermatophyta</taxon>
        <taxon>Magnoliopsida</taxon>
        <taxon>eudicotyledons</taxon>
        <taxon>Gunneridae</taxon>
        <taxon>Pentapetalae</taxon>
        <taxon>rosids</taxon>
        <taxon>fabids</taxon>
        <taxon>Malpighiales</taxon>
        <taxon>Salicaceae</taxon>
        <taxon>Saliceae</taxon>
        <taxon>Populus</taxon>
    </lineage>
</organism>
<dbReference type="InterPro" id="IPR046349">
    <property type="entry name" value="C1-like_sf"/>
</dbReference>
<gene>
    <name evidence="2" type="primary">LOC105137626</name>
</gene>
<dbReference type="Proteomes" id="UP000694918">
    <property type="component" value="Unplaced"/>
</dbReference>
<proteinExistence type="predicted"/>
<keyword evidence="1" id="KW-1185">Reference proteome</keyword>
<sequence>MEYRGLIHQHPLMKNEVTFVLIRCEACGEFFQGTTSTCSECAFNIHESCVEFPQEFQDPYHQHRLTLVKTNGMDHLLIKCLVYSENHFGFSFHCQNCNFDLDLKRAFQKLAIIEGYVENPPLARYMAAISASSICTDHCTVSSLPGIPRSATVSPFQLWASLEAYGDKA</sequence>
<evidence type="ECO:0000313" key="2">
    <source>
        <dbReference type="RefSeq" id="XP_011041735.1"/>
    </source>
</evidence>
<dbReference type="KEGG" id="peu:105137626"/>
<name>A0AAJ6V721_POPEU</name>
<reference evidence="2" key="1">
    <citation type="submission" date="2025-08" db="UniProtKB">
        <authorList>
            <consortium name="RefSeq"/>
        </authorList>
    </citation>
    <scope>IDENTIFICATION</scope>
</reference>
<dbReference type="AlphaFoldDB" id="A0AAJ6V721"/>
<accession>A0AAJ6V721</accession>
<dbReference type="GeneID" id="105137626"/>